<comment type="caution">
    <text evidence="1">The sequence shown here is derived from an EMBL/GenBank/DDBJ whole genome shotgun (WGS) entry which is preliminary data.</text>
</comment>
<dbReference type="SUPFAM" id="SSF46785">
    <property type="entry name" value="Winged helix' DNA-binding domain"/>
    <property type="match status" value="1"/>
</dbReference>
<dbReference type="Pfam" id="PF13814">
    <property type="entry name" value="Replic_Relax"/>
    <property type="match status" value="1"/>
</dbReference>
<accession>A0A3E0HQK3</accession>
<keyword evidence="2" id="KW-1185">Reference proteome</keyword>
<evidence type="ECO:0000313" key="1">
    <source>
        <dbReference type="EMBL" id="REH48275.1"/>
    </source>
</evidence>
<protein>
    <submittedName>
        <fullName evidence="1">Protein involved in plasmid replication-relaxation</fullName>
    </submittedName>
</protein>
<dbReference type="InterPro" id="IPR036390">
    <property type="entry name" value="WH_DNA-bd_sf"/>
</dbReference>
<evidence type="ECO:0000313" key="2">
    <source>
        <dbReference type="Proteomes" id="UP000256269"/>
    </source>
</evidence>
<dbReference type="InterPro" id="IPR025855">
    <property type="entry name" value="Replic_Relax"/>
</dbReference>
<name>A0A3E0HQK3_9PSEU</name>
<reference evidence="1 2" key="1">
    <citation type="submission" date="2018-08" db="EMBL/GenBank/DDBJ databases">
        <title>Genomic Encyclopedia of Archaeal and Bacterial Type Strains, Phase II (KMG-II): from individual species to whole genera.</title>
        <authorList>
            <person name="Goeker M."/>
        </authorList>
    </citation>
    <scope>NUCLEOTIDE SEQUENCE [LARGE SCALE GENOMIC DNA]</scope>
    <source>
        <strain evidence="1 2">DSM 45791</strain>
    </source>
</reference>
<dbReference type="RefSeq" id="WP_116175068.1">
    <property type="nucleotide sequence ID" value="NZ_CP144375.1"/>
</dbReference>
<dbReference type="OrthoDB" id="2562278at2"/>
<dbReference type="AlphaFoldDB" id="A0A3E0HQK3"/>
<sequence length="294" mass="32151">MSQLRLAHIATHSAVRALPGSVADAIAAGQQLTGRDRELIALLADHRALTAGQIARLFFAHDNTARKRLVRLTERGVLARFRTCVRPGSQSWRYTLGTLGAMIHAATHGDTLPTAAKTQEKVLKLAQNPRLNHLLGVNDFFVALTEHARNKEGCELVEWWNECAITEACARIVRPDGYGKWVDSGRSTGLFLEYDTGTEKLETVLNKLGGYRDLASADVSHPILFVLPGVTRHNNFHRMMSAQPAALGALTVATAAMDDLHADSPADAVWLLAGTRTRYRLIDLPQPAALRRAA</sequence>
<proteinExistence type="predicted"/>
<gene>
    <name evidence="1" type="ORF">BCF44_105133</name>
</gene>
<dbReference type="EMBL" id="QUNO01000005">
    <property type="protein sequence ID" value="REH48275.1"/>
    <property type="molecule type" value="Genomic_DNA"/>
</dbReference>
<organism evidence="1 2">
    <name type="scientific">Kutzneria buriramensis</name>
    <dbReference type="NCBI Taxonomy" id="1045776"/>
    <lineage>
        <taxon>Bacteria</taxon>
        <taxon>Bacillati</taxon>
        <taxon>Actinomycetota</taxon>
        <taxon>Actinomycetes</taxon>
        <taxon>Pseudonocardiales</taxon>
        <taxon>Pseudonocardiaceae</taxon>
        <taxon>Kutzneria</taxon>
    </lineage>
</organism>
<dbReference type="Proteomes" id="UP000256269">
    <property type="component" value="Unassembled WGS sequence"/>
</dbReference>